<dbReference type="GO" id="GO:0036126">
    <property type="term" value="C:sperm flagellum"/>
    <property type="evidence" value="ECO:0007669"/>
    <property type="project" value="Ensembl"/>
</dbReference>
<feature type="domain" description="Cilia- and flagella-associated protein 58 central coiled coil" evidence="3">
    <location>
        <begin position="458"/>
        <end position="669"/>
    </location>
</feature>
<name>A0A8C5S8J6_LATLA</name>
<dbReference type="Ensembl" id="ENSLLTT00000014894.1">
    <property type="protein sequence ID" value="ENSLLTP00000014328.1"/>
    <property type="gene ID" value="ENSLLTG00000010890.1"/>
</dbReference>
<dbReference type="Proteomes" id="UP000694406">
    <property type="component" value="Unplaced"/>
</dbReference>
<dbReference type="GO" id="GO:0030496">
    <property type="term" value="C:midbody"/>
    <property type="evidence" value="ECO:0007669"/>
    <property type="project" value="Ensembl"/>
</dbReference>
<dbReference type="GeneTree" id="ENSGT00530000063534"/>
<dbReference type="GO" id="GO:0007286">
    <property type="term" value="P:spermatid development"/>
    <property type="evidence" value="ECO:0007669"/>
    <property type="project" value="Ensembl"/>
</dbReference>
<reference evidence="4" key="2">
    <citation type="submission" date="2025-09" db="UniProtKB">
        <authorList>
            <consortium name="Ensembl"/>
        </authorList>
    </citation>
    <scope>IDENTIFICATION</scope>
</reference>
<dbReference type="PANTHER" id="PTHR32083:SF34">
    <property type="entry name" value="COILED-COIL DOMAIN-CONTAINING PROTEIN 146"/>
    <property type="match status" value="1"/>
</dbReference>
<proteinExistence type="predicted"/>
<accession>A0A8C5S8J6</accession>
<dbReference type="GO" id="GO:0005930">
    <property type="term" value="C:axoneme"/>
    <property type="evidence" value="ECO:0007669"/>
    <property type="project" value="Ensembl"/>
</dbReference>
<dbReference type="GO" id="GO:0005813">
    <property type="term" value="C:centrosome"/>
    <property type="evidence" value="ECO:0007669"/>
    <property type="project" value="Ensembl"/>
</dbReference>
<keyword evidence="1 2" id="KW-0175">Coiled coil</keyword>
<dbReference type="InterPro" id="IPR049270">
    <property type="entry name" value="CFAP58_CC"/>
</dbReference>
<sequence length="928" mass="110275">TLRVQGSNINHATHPQLIHLSRPGLCGHSINKEILLFFTQYQRSWLLFPIHVVVYTYEESEIRLLQDAKRFTVKLEEQQEILEKAEQFPESATSEVSKLRQQYLRYFNEYNAIQEREFEIQYKLNSLQEDKKLIEKDYRRVPKASDAEKKIKALRDSCEDLRKETTQRRLEIKTLKDDLFARHKRLTKEHKEVDELFRKQEELKDELVRLQAIPIQLGKDMEKITSATYRDVEKRKILLREEAQELVETSKKMETKCMEAMEEKEDAIKEVEGKKALLEIKEREFNTQSKVHEMNKENEGTAISERGVLEMGFRNVTNLKQKLHDTLSRMQREKEKDFRTFKKMEMQLKIAQESLIQVQSHHERMLLEVYAAVPKDDGTILERRRELQREVEIAKRNLTQEKTSTDAEVRTLEQCIAEEDQLIHAQEHYREEFSNLIRMTQLKADEREQKSKDFLKAQQRLNNIIAEIKTKDFEIREHTKKRREIHRQMKEFAKLYDIVRHERNKLVNIVHCARQKTNEIKDKVKMLGNEMEILRTNAIIKERKLQKYQMKYSNNVAIKDSIQSDVCKVYQTVQDMKEKREQQLMDVERLTNTLTRIEEEMVQLRKTYEKAVQRRNESGVQLIEREEEVCIFYEKINIQEMMSRNGDIEINVMDEKIRYLKLKMIEKKRQIELHVKMLPTKRTLDADLVVLQIQFSQCKDKIKSLEKQFTDPDRENRVRALPGKDPSIQEFFKKIEELEIHLTRKEEKLLEKEFIYEQVSRMTEKISVKAENGKEETLILAKKMNMLQEKIKSTTQKIMALIAELSMQQAFAIKLQQEMRDKEQTILCIVSRLEKGLPPPREIEQDWLRVLRDEKMHAIASEALEEEQAALPTAVHTTAEQRPNAYIPDDENVLPLPRPYGSLAPFKPSEPSANMRHIRKPIVKPIEI</sequence>
<dbReference type="GO" id="GO:0036064">
    <property type="term" value="C:ciliary basal body"/>
    <property type="evidence" value="ECO:0007669"/>
    <property type="project" value="Ensembl"/>
</dbReference>
<evidence type="ECO:0000313" key="5">
    <source>
        <dbReference type="Proteomes" id="UP000694406"/>
    </source>
</evidence>
<feature type="coiled-coil region" evidence="2">
    <location>
        <begin position="144"/>
        <end position="284"/>
    </location>
</feature>
<feature type="coiled-coil region" evidence="2">
    <location>
        <begin position="688"/>
        <end position="748"/>
    </location>
</feature>
<dbReference type="AlphaFoldDB" id="A0A8C5S8J6"/>
<dbReference type="Pfam" id="PF21771">
    <property type="entry name" value="CFAP58_CC"/>
    <property type="match status" value="1"/>
</dbReference>
<reference evidence="4" key="1">
    <citation type="submission" date="2025-08" db="UniProtKB">
        <authorList>
            <consortium name="Ensembl"/>
        </authorList>
    </citation>
    <scope>IDENTIFICATION</scope>
</reference>
<protein>
    <submittedName>
        <fullName evidence="4">Coiled-coil domain containing 146</fullName>
    </submittedName>
</protein>
<dbReference type="GO" id="GO:0005814">
    <property type="term" value="C:centriole"/>
    <property type="evidence" value="ECO:0007669"/>
    <property type="project" value="Ensembl"/>
</dbReference>
<evidence type="ECO:0000256" key="2">
    <source>
        <dbReference type="SAM" id="Coils"/>
    </source>
</evidence>
<evidence type="ECO:0000256" key="1">
    <source>
        <dbReference type="ARBA" id="ARBA00023054"/>
    </source>
</evidence>
<evidence type="ECO:0000259" key="3">
    <source>
        <dbReference type="Pfam" id="PF21771"/>
    </source>
</evidence>
<feature type="coiled-coil region" evidence="2">
    <location>
        <begin position="573"/>
        <end position="614"/>
    </location>
</feature>
<dbReference type="PANTHER" id="PTHR32083">
    <property type="entry name" value="CILIA AND FLAGELLA-ASSOCIATED PROTEIN 58-RELATED"/>
    <property type="match status" value="1"/>
</dbReference>
<gene>
    <name evidence="4" type="primary">CCDC146</name>
</gene>
<organism evidence="4 5">
    <name type="scientific">Laticauda laticaudata</name>
    <name type="common">Blue-ringed sea krait</name>
    <name type="synonym">Blue-lipped sea krait</name>
    <dbReference type="NCBI Taxonomy" id="8630"/>
    <lineage>
        <taxon>Eukaryota</taxon>
        <taxon>Metazoa</taxon>
        <taxon>Chordata</taxon>
        <taxon>Craniata</taxon>
        <taxon>Vertebrata</taxon>
        <taxon>Euteleostomi</taxon>
        <taxon>Lepidosauria</taxon>
        <taxon>Squamata</taxon>
        <taxon>Bifurcata</taxon>
        <taxon>Unidentata</taxon>
        <taxon>Episquamata</taxon>
        <taxon>Toxicofera</taxon>
        <taxon>Serpentes</taxon>
        <taxon>Colubroidea</taxon>
        <taxon>Elapidae</taxon>
        <taxon>Laticaudinae</taxon>
        <taxon>Laticauda</taxon>
    </lineage>
</organism>
<keyword evidence="5" id="KW-1185">Reference proteome</keyword>
<evidence type="ECO:0000313" key="4">
    <source>
        <dbReference type="Ensembl" id="ENSLLTP00000014328.1"/>
    </source>
</evidence>